<comment type="subcellular location">
    <subcellularLocation>
        <location evidence="1">Membrane</location>
        <topology evidence="1">Multi-pass membrane protein</topology>
    </subcellularLocation>
</comment>
<proteinExistence type="inferred from homology"/>
<sequence>MPGRVPRAPARITGARPGRRPPFPASAVGYAARMSGTPAAGADRTGDQAGRDTATVVVRPYANPLPLGFFSFGIGMALLAGIGFGAVDGEQVRAAGVLLAVFVFPLEFLAAVMAFLTRDTGAAAALGLFATSWAALGALHIVSPAQRTSVAVGIYLAAFALMLVPVAATAFLGKRLLGLVLTVSIVRAAFAAAYQLGAPGALETAGAAAALLLVALALYAGTAFLVEDLRRRTVLPLLRRGDARQAVEDDIGGRGDVIPREPGVRRQL</sequence>
<organism evidence="8 9">
    <name type="scientific">Streptomyces naganishii JCM 4654</name>
    <dbReference type="NCBI Taxonomy" id="1306179"/>
    <lineage>
        <taxon>Bacteria</taxon>
        <taxon>Bacillati</taxon>
        <taxon>Actinomycetota</taxon>
        <taxon>Actinomycetes</taxon>
        <taxon>Kitasatosporales</taxon>
        <taxon>Streptomycetaceae</taxon>
        <taxon>Streptomyces</taxon>
    </lineage>
</organism>
<comment type="caution">
    <text evidence="8">The sequence shown here is derived from an EMBL/GenBank/DDBJ whole genome shotgun (WGS) entry which is preliminary data.</text>
</comment>
<evidence type="ECO:0000256" key="3">
    <source>
        <dbReference type="ARBA" id="ARBA00022692"/>
    </source>
</evidence>
<feature type="transmembrane region" description="Helical" evidence="7">
    <location>
        <begin position="123"/>
        <end position="142"/>
    </location>
</feature>
<dbReference type="Pfam" id="PF01184">
    <property type="entry name" value="Gpr1_Fun34_YaaH"/>
    <property type="match status" value="1"/>
</dbReference>
<gene>
    <name evidence="8" type="ORF">GCM10010508_19240</name>
</gene>
<dbReference type="EMBL" id="BMVF01000004">
    <property type="protein sequence ID" value="GHD87372.1"/>
    <property type="molecule type" value="Genomic_DNA"/>
</dbReference>
<feature type="transmembrane region" description="Helical" evidence="7">
    <location>
        <begin position="67"/>
        <end position="87"/>
    </location>
</feature>
<evidence type="ECO:0000256" key="7">
    <source>
        <dbReference type="SAM" id="Phobius"/>
    </source>
</evidence>
<evidence type="ECO:0000313" key="9">
    <source>
        <dbReference type="Proteomes" id="UP000608955"/>
    </source>
</evidence>
<keyword evidence="9" id="KW-1185">Reference proteome</keyword>
<keyword evidence="4 7" id="KW-1133">Transmembrane helix</keyword>
<feature type="region of interest" description="Disordered" evidence="6">
    <location>
        <begin position="1"/>
        <end position="23"/>
    </location>
</feature>
<dbReference type="GO" id="GO:0016020">
    <property type="term" value="C:membrane"/>
    <property type="evidence" value="ECO:0007669"/>
    <property type="project" value="UniProtKB-SubCell"/>
</dbReference>
<keyword evidence="5 7" id="KW-0472">Membrane</keyword>
<comment type="similarity">
    <text evidence="2">Belongs to the acetate uptake transporter (AceTr) (TC 2.A.96) family.</text>
</comment>
<evidence type="ECO:0000256" key="4">
    <source>
        <dbReference type="ARBA" id="ARBA00022989"/>
    </source>
</evidence>
<feature type="transmembrane region" description="Helical" evidence="7">
    <location>
        <begin position="148"/>
        <end position="169"/>
    </location>
</feature>
<keyword evidence="3 7" id="KW-0812">Transmembrane</keyword>
<protein>
    <recommendedName>
        <fullName evidence="10">GPR1/FUN34/yaaH family protein</fullName>
    </recommendedName>
</protein>
<evidence type="ECO:0000256" key="2">
    <source>
        <dbReference type="ARBA" id="ARBA00005587"/>
    </source>
</evidence>
<dbReference type="Proteomes" id="UP000608955">
    <property type="component" value="Unassembled WGS sequence"/>
</dbReference>
<accession>A0A918Y1Q0</accession>
<reference evidence="8" key="1">
    <citation type="journal article" date="2014" name="Int. J. Syst. Evol. Microbiol.">
        <title>Complete genome sequence of Corynebacterium casei LMG S-19264T (=DSM 44701T), isolated from a smear-ripened cheese.</title>
        <authorList>
            <consortium name="US DOE Joint Genome Institute (JGI-PGF)"/>
            <person name="Walter F."/>
            <person name="Albersmeier A."/>
            <person name="Kalinowski J."/>
            <person name="Ruckert C."/>
        </authorList>
    </citation>
    <scope>NUCLEOTIDE SEQUENCE</scope>
    <source>
        <strain evidence="8">JCM 4654</strain>
    </source>
</reference>
<evidence type="ECO:0000256" key="5">
    <source>
        <dbReference type="ARBA" id="ARBA00023136"/>
    </source>
</evidence>
<feature type="transmembrane region" description="Helical" evidence="7">
    <location>
        <begin position="93"/>
        <end position="116"/>
    </location>
</feature>
<evidence type="ECO:0000256" key="1">
    <source>
        <dbReference type="ARBA" id="ARBA00004141"/>
    </source>
</evidence>
<evidence type="ECO:0000313" key="8">
    <source>
        <dbReference type="EMBL" id="GHD87372.1"/>
    </source>
</evidence>
<evidence type="ECO:0000256" key="6">
    <source>
        <dbReference type="SAM" id="MobiDB-lite"/>
    </source>
</evidence>
<dbReference type="InterPro" id="IPR000791">
    <property type="entry name" value="Gpr1/Fun34/SatP-like"/>
</dbReference>
<reference evidence="8" key="2">
    <citation type="submission" date="2020-09" db="EMBL/GenBank/DDBJ databases">
        <authorList>
            <person name="Sun Q."/>
            <person name="Ohkuma M."/>
        </authorList>
    </citation>
    <scope>NUCLEOTIDE SEQUENCE</scope>
    <source>
        <strain evidence="8">JCM 4654</strain>
    </source>
</reference>
<feature type="transmembrane region" description="Helical" evidence="7">
    <location>
        <begin position="206"/>
        <end position="226"/>
    </location>
</feature>
<evidence type="ECO:0008006" key="10">
    <source>
        <dbReference type="Google" id="ProtNLM"/>
    </source>
</evidence>
<name>A0A918Y1Q0_9ACTN</name>
<dbReference type="AlphaFoldDB" id="A0A918Y1Q0"/>